<dbReference type="PROSITE" id="PS50059">
    <property type="entry name" value="FKBP_PPIASE"/>
    <property type="match status" value="1"/>
</dbReference>
<comment type="caution">
    <text evidence="7">The sequence shown here is derived from an EMBL/GenBank/DDBJ whole genome shotgun (WGS) entry which is preliminary data.</text>
</comment>
<dbReference type="SUPFAM" id="SSF54534">
    <property type="entry name" value="FKBP-like"/>
    <property type="match status" value="1"/>
</dbReference>
<evidence type="ECO:0000256" key="3">
    <source>
        <dbReference type="ARBA" id="ARBA00023110"/>
    </source>
</evidence>
<keyword evidence="3 5" id="KW-0697">Rotamase</keyword>
<keyword evidence="4 5" id="KW-0413">Isomerase</keyword>
<evidence type="ECO:0000256" key="4">
    <source>
        <dbReference type="ARBA" id="ARBA00023235"/>
    </source>
</evidence>
<dbReference type="EC" id="5.2.1.8" evidence="2 5"/>
<feature type="domain" description="PPIase FKBP-type" evidence="6">
    <location>
        <begin position="20"/>
        <end position="108"/>
    </location>
</feature>
<dbReference type="GO" id="GO:0003755">
    <property type="term" value="F:peptidyl-prolyl cis-trans isomerase activity"/>
    <property type="evidence" value="ECO:0007669"/>
    <property type="project" value="UniProtKB-KW"/>
</dbReference>
<dbReference type="Pfam" id="PF00254">
    <property type="entry name" value="FKBP_C"/>
    <property type="match status" value="1"/>
</dbReference>
<keyword evidence="8" id="KW-1185">Reference proteome</keyword>
<evidence type="ECO:0000313" key="8">
    <source>
        <dbReference type="Proteomes" id="UP000288716"/>
    </source>
</evidence>
<accession>A0A443RVA4</accession>
<dbReference type="VEuPathDB" id="VectorBase:LDEU012747"/>
<gene>
    <name evidence="7" type="ORF">B4U80_08386</name>
</gene>
<dbReference type="InterPro" id="IPR050689">
    <property type="entry name" value="FKBP-type_PPIase"/>
</dbReference>
<name>A0A443RVA4_9ACAR</name>
<dbReference type="STRING" id="299467.A0A443RVA4"/>
<dbReference type="InterPro" id="IPR046357">
    <property type="entry name" value="PPIase_dom_sf"/>
</dbReference>
<reference evidence="7 8" key="1">
    <citation type="journal article" date="2018" name="Gigascience">
        <title>Genomes of trombidid mites reveal novel predicted allergens and laterally-transferred genes associated with secondary metabolism.</title>
        <authorList>
            <person name="Dong X."/>
            <person name="Chaisiri K."/>
            <person name="Xia D."/>
            <person name="Armstrong S.D."/>
            <person name="Fang Y."/>
            <person name="Donnelly M.J."/>
            <person name="Kadowaki T."/>
            <person name="McGarry J.W."/>
            <person name="Darby A.C."/>
            <person name="Makepeace B.L."/>
        </authorList>
    </citation>
    <scope>NUCLEOTIDE SEQUENCE [LARGE SCALE GENOMIC DNA]</scope>
    <source>
        <strain evidence="7">UoL-UT</strain>
    </source>
</reference>
<dbReference type="FunFam" id="3.10.50.40:FF:000025">
    <property type="entry name" value="Peptidylprolyl isomerase"/>
    <property type="match status" value="1"/>
</dbReference>
<evidence type="ECO:0000256" key="2">
    <source>
        <dbReference type="ARBA" id="ARBA00013194"/>
    </source>
</evidence>
<dbReference type="EMBL" id="NCKV01027903">
    <property type="protein sequence ID" value="RWS19293.1"/>
    <property type="molecule type" value="Genomic_DNA"/>
</dbReference>
<dbReference type="GO" id="GO:0033017">
    <property type="term" value="C:sarcoplasmic reticulum membrane"/>
    <property type="evidence" value="ECO:0007669"/>
    <property type="project" value="TreeGrafter"/>
</dbReference>
<protein>
    <recommendedName>
        <fullName evidence="2 5">peptidylprolyl isomerase</fullName>
        <ecNumber evidence="2 5">5.2.1.8</ecNumber>
    </recommendedName>
</protein>
<evidence type="ECO:0000256" key="5">
    <source>
        <dbReference type="PROSITE-ProRule" id="PRU00277"/>
    </source>
</evidence>
<dbReference type="PANTHER" id="PTHR10516">
    <property type="entry name" value="PEPTIDYL-PROLYL CIS-TRANS ISOMERASE"/>
    <property type="match status" value="1"/>
</dbReference>
<evidence type="ECO:0000313" key="7">
    <source>
        <dbReference type="EMBL" id="RWS19293.1"/>
    </source>
</evidence>
<evidence type="ECO:0000259" key="6">
    <source>
        <dbReference type="PROSITE" id="PS50059"/>
    </source>
</evidence>
<comment type="catalytic activity">
    <reaction evidence="1 5">
        <text>[protein]-peptidylproline (omega=180) = [protein]-peptidylproline (omega=0)</text>
        <dbReference type="Rhea" id="RHEA:16237"/>
        <dbReference type="Rhea" id="RHEA-COMP:10747"/>
        <dbReference type="Rhea" id="RHEA-COMP:10748"/>
        <dbReference type="ChEBI" id="CHEBI:83833"/>
        <dbReference type="ChEBI" id="CHEBI:83834"/>
        <dbReference type="EC" id="5.2.1.8"/>
    </reaction>
</comment>
<proteinExistence type="predicted"/>
<dbReference type="OrthoDB" id="1902587at2759"/>
<organism evidence="7 8">
    <name type="scientific">Leptotrombidium deliense</name>
    <dbReference type="NCBI Taxonomy" id="299467"/>
    <lineage>
        <taxon>Eukaryota</taxon>
        <taxon>Metazoa</taxon>
        <taxon>Ecdysozoa</taxon>
        <taxon>Arthropoda</taxon>
        <taxon>Chelicerata</taxon>
        <taxon>Arachnida</taxon>
        <taxon>Acari</taxon>
        <taxon>Acariformes</taxon>
        <taxon>Trombidiformes</taxon>
        <taxon>Prostigmata</taxon>
        <taxon>Anystina</taxon>
        <taxon>Parasitengona</taxon>
        <taxon>Trombiculoidea</taxon>
        <taxon>Trombiculidae</taxon>
        <taxon>Leptotrombidium</taxon>
    </lineage>
</organism>
<dbReference type="InterPro" id="IPR001179">
    <property type="entry name" value="PPIase_FKBP_dom"/>
</dbReference>
<dbReference type="Gene3D" id="3.10.50.40">
    <property type="match status" value="1"/>
</dbReference>
<dbReference type="PANTHER" id="PTHR10516:SF443">
    <property type="entry name" value="FK506-BINDING PROTEIN 59-RELATED"/>
    <property type="match status" value="1"/>
</dbReference>
<sequence>MGVEVHTLKQGDGSKFPNTGQTVVIHYTGTFQDGTRFDSSRDRGTPLKFKIGKGEIIKGLDEGVAQMSVGQRAKLICSPDVAFGSKGLPGIIPRNATLIFDVELIRLE</sequence>
<dbReference type="Proteomes" id="UP000288716">
    <property type="component" value="Unassembled WGS sequence"/>
</dbReference>
<dbReference type="AlphaFoldDB" id="A0A443RVA4"/>
<evidence type="ECO:0000256" key="1">
    <source>
        <dbReference type="ARBA" id="ARBA00000971"/>
    </source>
</evidence>